<dbReference type="AlphaFoldDB" id="A0A916TD96"/>
<organism evidence="6 7">
    <name type="scientific">Sphingomonas metalli</name>
    <dbReference type="NCBI Taxonomy" id="1779358"/>
    <lineage>
        <taxon>Bacteria</taxon>
        <taxon>Pseudomonadati</taxon>
        <taxon>Pseudomonadota</taxon>
        <taxon>Alphaproteobacteria</taxon>
        <taxon>Sphingomonadales</taxon>
        <taxon>Sphingomonadaceae</taxon>
        <taxon>Sphingomonas</taxon>
    </lineage>
</organism>
<name>A0A916TD96_9SPHN</name>
<feature type="domain" description="TonB-dependent receptor-like beta-barrel" evidence="5">
    <location>
        <begin position="266"/>
        <end position="682"/>
    </location>
</feature>
<comment type="caution">
    <text evidence="6">The sequence shown here is derived from an EMBL/GenBank/DDBJ whole genome shotgun (WGS) entry which is preliminary data.</text>
</comment>
<keyword evidence="3" id="KW-0998">Cell outer membrane</keyword>
<keyword evidence="7" id="KW-1185">Reference proteome</keyword>
<evidence type="ECO:0000313" key="6">
    <source>
        <dbReference type="EMBL" id="GGB40556.1"/>
    </source>
</evidence>
<accession>A0A916TD96</accession>
<evidence type="ECO:0000313" key="7">
    <source>
        <dbReference type="Proteomes" id="UP000623067"/>
    </source>
</evidence>
<evidence type="ECO:0000256" key="4">
    <source>
        <dbReference type="SAM" id="MobiDB-lite"/>
    </source>
</evidence>
<proteinExistence type="predicted"/>
<sequence length="727" mass="79154">MGGILAVLAQLAGPPPATDSAPPPAADPAATRSDRAAPSAEPTDTVTAPAGDAIATPTQPAANAATPGATGASDGRLVYDTAFFRTFSPASALEIVQRTPGFQLDIGDQEVRGFGQAAGNVVINGQRPSSKSDTINTILQRIPANRVLRVEVGRGDLFGAEFAGRPQVLNLVLTQGGGIAGTVEGTVMRDYTGRLYPAGSASTLIRRGSSSLNLALGVTNDRSTEEGFDRVVTLPARVETEYRRKINRIEEPTGYVSGAYEYNGGANRTAHLNGRLSLDRTILTQSNAVTPASGPERNDRLTQRYKLTGFELGGDYTVPFLDGGLKLIGLATRKDRDDRDRSLLRIDSAVIGGFSQSVVAARDETVVRVIWNRSDLKGWSVETGVEGALNILDSDVNLFDLDGGVPQRIDLPVDQAKVKEYRGELFVNLGRPLSKTLRLDLGATYEASDLRVTGDARAQRVLTFLKPRATLDWRPGGKWHAQASIKRTVAQLQFEDFISIAELTNERVNGGNANLQPQRAWELLTFVERPILGDGLVRLEAGYNRIALVQDRVPTPEGFDAPGNLGNGDVYVLRGRIDAPLTRLGVKGGRATVYLSYIGTRVEDPYTGRDRPFSGTSPLVATASFRQDRAKFAWGIDLEAVMPTRYYRLNEVDEPFSRAPYAKIFAEYRPTTKSTIAVGLDNATGVPAFRRRTFYQPDRRTPLPFLEEFRQRNRHILPYITVKHQFG</sequence>
<evidence type="ECO:0000259" key="5">
    <source>
        <dbReference type="Pfam" id="PF00593"/>
    </source>
</evidence>
<dbReference type="Pfam" id="PF00593">
    <property type="entry name" value="TonB_dep_Rec_b-barrel"/>
    <property type="match status" value="1"/>
</dbReference>
<comment type="subcellular location">
    <subcellularLocation>
        <location evidence="1">Cell outer membrane</location>
    </subcellularLocation>
</comment>
<dbReference type="SUPFAM" id="SSF56935">
    <property type="entry name" value="Porins"/>
    <property type="match status" value="1"/>
</dbReference>
<feature type="compositionally biased region" description="Pro residues" evidence="4">
    <location>
        <begin position="13"/>
        <end position="26"/>
    </location>
</feature>
<dbReference type="InterPro" id="IPR000531">
    <property type="entry name" value="Beta-barrel_TonB"/>
</dbReference>
<dbReference type="InterPro" id="IPR036942">
    <property type="entry name" value="Beta-barrel_TonB_sf"/>
</dbReference>
<evidence type="ECO:0000256" key="2">
    <source>
        <dbReference type="ARBA" id="ARBA00023136"/>
    </source>
</evidence>
<dbReference type="GO" id="GO:0009279">
    <property type="term" value="C:cell outer membrane"/>
    <property type="evidence" value="ECO:0007669"/>
    <property type="project" value="UniProtKB-SubCell"/>
</dbReference>
<keyword evidence="6" id="KW-0675">Receptor</keyword>
<dbReference type="Proteomes" id="UP000623067">
    <property type="component" value="Unassembled WGS sequence"/>
</dbReference>
<reference evidence="6" key="2">
    <citation type="submission" date="2020-09" db="EMBL/GenBank/DDBJ databases">
        <authorList>
            <person name="Sun Q."/>
            <person name="Zhou Y."/>
        </authorList>
    </citation>
    <scope>NUCLEOTIDE SEQUENCE</scope>
    <source>
        <strain evidence="6">CGMCC 1.15330</strain>
    </source>
</reference>
<feature type="compositionally biased region" description="Low complexity" evidence="4">
    <location>
        <begin position="27"/>
        <end position="40"/>
    </location>
</feature>
<dbReference type="Gene3D" id="2.40.170.20">
    <property type="entry name" value="TonB-dependent receptor, beta-barrel domain"/>
    <property type="match status" value="1"/>
</dbReference>
<feature type="compositionally biased region" description="Low complexity" evidence="4">
    <location>
        <begin position="53"/>
        <end position="71"/>
    </location>
</feature>
<feature type="region of interest" description="Disordered" evidence="4">
    <location>
        <begin position="10"/>
        <end position="71"/>
    </location>
</feature>
<evidence type="ECO:0000256" key="3">
    <source>
        <dbReference type="ARBA" id="ARBA00023237"/>
    </source>
</evidence>
<keyword evidence="2" id="KW-0472">Membrane</keyword>
<gene>
    <name evidence="6" type="ORF">GCM10011380_32540</name>
</gene>
<protein>
    <submittedName>
        <fullName evidence="6">TonB-dependent receptor</fullName>
    </submittedName>
</protein>
<evidence type="ECO:0000256" key="1">
    <source>
        <dbReference type="ARBA" id="ARBA00004442"/>
    </source>
</evidence>
<reference evidence="6" key="1">
    <citation type="journal article" date="2014" name="Int. J. Syst. Evol. Microbiol.">
        <title>Complete genome sequence of Corynebacterium casei LMG S-19264T (=DSM 44701T), isolated from a smear-ripened cheese.</title>
        <authorList>
            <consortium name="US DOE Joint Genome Institute (JGI-PGF)"/>
            <person name="Walter F."/>
            <person name="Albersmeier A."/>
            <person name="Kalinowski J."/>
            <person name="Ruckert C."/>
        </authorList>
    </citation>
    <scope>NUCLEOTIDE SEQUENCE</scope>
    <source>
        <strain evidence="6">CGMCC 1.15330</strain>
    </source>
</reference>
<dbReference type="EMBL" id="BMIH01000005">
    <property type="protein sequence ID" value="GGB40556.1"/>
    <property type="molecule type" value="Genomic_DNA"/>
</dbReference>